<feature type="signal peptide" evidence="1">
    <location>
        <begin position="1"/>
        <end position="23"/>
    </location>
</feature>
<dbReference type="SUPFAM" id="SSF55008">
    <property type="entry name" value="HMA, heavy metal-associated domain"/>
    <property type="match status" value="1"/>
</dbReference>
<evidence type="ECO:0000259" key="2">
    <source>
        <dbReference type="PROSITE" id="PS50846"/>
    </source>
</evidence>
<proteinExistence type="predicted"/>
<keyword evidence="4" id="KW-1185">Reference proteome</keyword>
<evidence type="ECO:0000313" key="3">
    <source>
        <dbReference type="EMBL" id="NIJ46370.1"/>
    </source>
</evidence>
<gene>
    <name evidence="3" type="ORF">FHR24_002857</name>
</gene>
<organism evidence="3 4">
    <name type="scientific">Wenyingzhuangia heitensis</name>
    <dbReference type="NCBI Taxonomy" id="1487859"/>
    <lineage>
        <taxon>Bacteria</taxon>
        <taxon>Pseudomonadati</taxon>
        <taxon>Bacteroidota</taxon>
        <taxon>Flavobacteriia</taxon>
        <taxon>Flavobacteriales</taxon>
        <taxon>Flavobacteriaceae</taxon>
        <taxon>Wenyingzhuangia</taxon>
    </lineage>
</organism>
<feature type="chain" id="PRO_5047504712" evidence="1">
    <location>
        <begin position="24"/>
        <end position="130"/>
    </location>
</feature>
<evidence type="ECO:0000313" key="4">
    <source>
        <dbReference type="Proteomes" id="UP000745859"/>
    </source>
</evidence>
<dbReference type="Pfam" id="PF00403">
    <property type="entry name" value="HMA"/>
    <property type="match status" value="1"/>
</dbReference>
<dbReference type="InterPro" id="IPR036163">
    <property type="entry name" value="HMA_dom_sf"/>
</dbReference>
<protein>
    <submittedName>
        <fullName evidence="3">Copper chaperone CopZ</fullName>
    </submittedName>
</protein>
<sequence>MKKIFLSVALLAVVGLVSCKNEAKKDNAQTETTNTLATTDISFGVRGNCAMCKMTIEKAANSVEGVTSANWDVKKKKIAISFDASKTNVMAVHNAIADSGYDTDKKKRNQENYTNLPGCCQYSSKMEMNQ</sequence>
<dbReference type="PROSITE" id="PS51257">
    <property type="entry name" value="PROKAR_LIPOPROTEIN"/>
    <property type="match status" value="1"/>
</dbReference>
<dbReference type="EMBL" id="JAASQL010000006">
    <property type="protein sequence ID" value="NIJ46370.1"/>
    <property type="molecule type" value="Genomic_DNA"/>
</dbReference>
<evidence type="ECO:0000256" key="1">
    <source>
        <dbReference type="SAM" id="SignalP"/>
    </source>
</evidence>
<dbReference type="InterPro" id="IPR006121">
    <property type="entry name" value="HMA_dom"/>
</dbReference>
<keyword evidence="1" id="KW-0732">Signal</keyword>
<dbReference type="RefSeq" id="WP_167190360.1">
    <property type="nucleotide sequence ID" value="NZ_JAASQL010000006.1"/>
</dbReference>
<reference evidence="3 4" key="1">
    <citation type="submission" date="2020-03" db="EMBL/GenBank/DDBJ databases">
        <title>Genomic Encyclopedia of Type Strains, Phase IV (KMG-IV): sequencing the most valuable type-strain genomes for metagenomic binning, comparative biology and taxonomic classification.</title>
        <authorList>
            <person name="Goeker M."/>
        </authorList>
    </citation>
    <scope>NUCLEOTIDE SEQUENCE [LARGE SCALE GENOMIC DNA]</scope>
    <source>
        <strain evidence="3 4">DSM 101599</strain>
    </source>
</reference>
<dbReference type="PROSITE" id="PS50846">
    <property type="entry name" value="HMA_2"/>
    <property type="match status" value="1"/>
</dbReference>
<dbReference type="CDD" id="cd00371">
    <property type="entry name" value="HMA"/>
    <property type="match status" value="1"/>
</dbReference>
<feature type="domain" description="HMA" evidence="2">
    <location>
        <begin position="32"/>
        <end position="104"/>
    </location>
</feature>
<dbReference type="Gene3D" id="3.30.70.100">
    <property type="match status" value="1"/>
</dbReference>
<name>A0ABX0UER4_9FLAO</name>
<dbReference type="Proteomes" id="UP000745859">
    <property type="component" value="Unassembled WGS sequence"/>
</dbReference>
<comment type="caution">
    <text evidence="3">The sequence shown here is derived from an EMBL/GenBank/DDBJ whole genome shotgun (WGS) entry which is preliminary data.</text>
</comment>
<accession>A0ABX0UER4</accession>